<organism evidence="2 3">
    <name type="scientific">Streptomyces turgidiscabies</name>
    <dbReference type="NCBI Taxonomy" id="85558"/>
    <lineage>
        <taxon>Bacteria</taxon>
        <taxon>Bacillati</taxon>
        <taxon>Actinomycetota</taxon>
        <taxon>Actinomycetes</taxon>
        <taxon>Kitasatosporales</taxon>
        <taxon>Streptomycetaceae</taxon>
        <taxon>Streptomyces</taxon>
    </lineage>
</organism>
<name>A0ABU0RTC1_9ACTN</name>
<dbReference type="GO" id="GO:0008168">
    <property type="term" value="F:methyltransferase activity"/>
    <property type="evidence" value="ECO:0007669"/>
    <property type="project" value="UniProtKB-KW"/>
</dbReference>
<dbReference type="PANTHER" id="PTHR34203">
    <property type="entry name" value="METHYLTRANSFERASE, FKBM FAMILY PROTEIN"/>
    <property type="match status" value="1"/>
</dbReference>
<evidence type="ECO:0000313" key="2">
    <source>
        <dbReference type="EMBL" id="MDQ0935244.1"/>
    </source>
</evidence>
<keyword evidence="2" id="KW-0489">Methyltransferase</keyword>
<dbReference type="GO" id="GO:0032259">
    <property type="term" value="P:methylation"/>
    <property type="evidence" value="ECO:0007669"/>
    <property type="project" value="UniProtKB-KW"/>
</dbReference>
<dbReference type="Proteomes" id="UP001223072">
    <property type="component" value="Unassembled WGS sequence"/>
</dbReference>
<gene>
    <name evidence="2" type="ORF">QFZ49_005215</name>
</gene>
<dbReference type="Pfam" id="PF05050">
    <property type="entry name" value="Methyltransf_21"/>
    <property type="match status" value="1"/>
</dbReference>
<dbReference type="Gene3D" id="3.40.50.150">
    <property type="entry name" value="Vaccinia Virus protein VP39"/>
    <property type="match status" value="1"/>
</dbReference>
<proteinExistence type="predicted"/>
<dbReference type="EMBL" id="JAUSZS010000006">
    <property type="protein sequence ID" value="MDQ0935244.1"/>
    <property type="molecule type" value="Genomic_DNA"/>
</dbReference>
<dbReference type="SUPFAM" id="SSF53335">
    <property type="entry name" value="S-adenosyl-L-methionine-dependent methyltransferases"/>
    <property type="match status" value="1"/>
</dbReference>
<dbReference type="RefSeq" id="WP_307628832.1">
    <property type="nucleotide sequence ID" value="NZ_JAUSZS010000006.1"/>
</dbReference>
<evidence type="ECO:0000313" key="3">
    <source>
        <dbReference type="Proteomes" id="UP001223072"/>
    </source>
</evidence>
<feature type="domain" description="Methyltransferase FkbM" evidence="1">
    <location>
        <begin position="63"/>
        <end position="154"/>
    </location>
</feature>
<dbReference type="InterPro" id="IPR006342">
    <property type="entry name" value="FkbM_mtfrase"/>
</dbReference>
<dbReference type="PANTHER" id="PTHR34203:SF13">
    <property type="entry name" value="EXPRESSED PROTEIN"/>
    <property type="match status" value="1"/>
</dbReference>
<sequence>MRPLRTGLSDRDQEVTFNFYPDLSIMSCRSDYADLDNETMLVEKYVENARSSGDPGRDEHIARVAALTSRDFELSERRCELRRLSSVIDETGVPRIDLLKIDVQRSELDVLKGVDDRHWPLVRQIAMEVHDESGTPTQGRLKEVRALLLDRGFEITDSEVDLLRGAGRFCVQAIHPAYADDPRPVAASAGSGAEPEPRALLETLARQLPAHLVPRQITPVCELPAD</sequence>
<protein>
    <submittedName>
        <fullName evidence="2">FkbM family methyltransferase</fullName>
    </submittedName>
</protein>
<dbReference type="NCBIfam" id="TIGR01444">
    <property type="entry name" value="fkbM_fam"/>
    <property type="match status" value="1"/>
</dbReference>
<keyword evidence="3" id="KW-1185">Reference proteome</keyword>
<keyword evidence="2" id="KW-0808">Transferase</keyword>
<reference evidence="2 3" key="1">
    <citation type="submission" date="2023-07" db="EMBL/GenBank/DDBJ databases">
        <title>Comparative genomics of wheat-associated soil bacteria to identify genetic determinants of phenazine resistance.</title>
        <authorList>
            <person name="Mouncey N."/>
        </authorList>
    </citation>
    <scope>NUCLEOTIDE SEQUENCE [LARGE SCALE GENOMIC DNA]</scope>
    <source>
        <strain evidence="2 3">W2I16</strain>
    </source>
</reference>
<evidence type="ECO:0000259" key="1">
    <source>
        <dbReference type="Pfam" id="PF05050"/>
    </source>
</evidence>
<accession>A0ABU0RTC1</accession>
<comment type="caution">
    <text evidence="2">The sequence shown here is derived from an EMBL/GenBank/DDBJ whole genome shotgun (WGS) entry which is preliminary data.</text>
</comment>
<dbReference type="InterPro" id="IPR052514">
    <property type="entry name" value="SAM-dependent_MTase"/>
</dbReference>
<dbReference type="InterPro" id="IPR029063">
    <property type="entry name" value="SAM-dependent_MTases_sf"/>
</dbReference>